<name>A0A7R8UH74_HERIL</name>
<feature type="signal peptide" evidence="1">
    <location>
        <begin position="1"/>
        <end position="24"/>
    </location>
</feature>
<accession>A0A7R8UH74</accession>
<feature type="domain" description="Chitin-binding type-2" evidence="2">
    <location>
        <begin position="28"/>
        <end position="84"/>
    </location>
</feature>
<sequence length="227" mass="25200">MAYAGHFFLVLLLLSGYQIIPANSMKAGDKCITNGAVAVNPDNKTQYFFCMDKIIYLGNCVDGRIFDERIYQCVYPSSITGAEEKIDCFGRDYQKFVDPEDDSIYYLCVYNQANLMRCATGSYFNTDLGKCLSRPNSLCASGANDILPDPSGNCQTMMCEEGTVAGCSALTGKCSEMGRTQSIQRDCHVFNYCDGRTWLTLICPMNYYFNPTGLYCEKTLPAACKAN</sequence>
<dbReference type="AlphaFoldDB" id="A0A7R8UH74"/>
<evidence type="ECO:0000313" key="4">
    <source>
        <dbReference type="Proteomes" id="UP000594454"/>
    </source>
</evidence>
<dbReference type="InterPro" id="IPR036508">
    <property type="entry name" value="Chitin-bd_dom_sf"/>
</dbReference>
<protein>
    <recommendedName>
        <fullName evidence="2">Chitin-binding type-2 domain-containing protein</fullName>
    </recommendedName>
</protein>
<gene>
    <name evidence="3" type="ORF">HERILL_LOCUS3663</name>
</gene>
<feature type="domain" description="Chitin-binding type-2" evidence="2">
    <location>
        <begin position="171"/>
        <end position="226"/>
    </location>
</feature>
<keyword evidence="4" id="KW-1185">Reference proteome</keyword>
<dbReference type="GO" id="GO:0008061">
    <property type="term" value="F:chitin binding"/>
    <property type="evidence" value="ECO:0007669"/>
    <property type="project" value="InterPro"/>
</dbReference>
<dbReference type="SUPFAM" id="SSF57625">
    <property type="entry name" value="Invertebrate chitin-binding proteins"/>
    <property type="match status" value="3"/>
</dbReference>
<dbReference type="OrthoDB" id="6020543at2759"/>
<feature type="domain" description="Chitin-binding type-2" evidence="2">
    <location>
        <begin position="85"/>
        <end position="141"/>
    </location>
</feature>
<dbReference type="GO" id="GO:0005576">
    <property type="term" value="C:extracellular region"/>
    <property type="evidence" value="ECO:0007669"/>
    <property type="project" value="InterPro"/>
</dbReference>
<dbReference type="SMART" id="SM00494">
    <property type="entry name" value="ChtBD2"/>
    <property type="match status" value="3"/>
</dbReference>
<dbReference type="PROSITE" id="PS50940">
    <property type="entry name" value="CHIT_BIND_II"/>
    <property type="match status" value="3"/>
</dbReference>
<organism evidence="3 4">
    <name type="scientific">Hermetia illucens</name>
    <name type="common">Black soldier fly</name>
    <dbReference type="NCBI Taxonomy" id="343691"/>
    <lineage>
        <taxon>Eukaryota</taxon>
        <taxon>Metazoa</taxon>
        <taxon>Ecdysozoa</taxon>
        <taxon>Arthropoda</taxon>
        <taxon>Hexapoda</taxon>
        <taxon>Insecta</taxon>
        <taxon>Pterygota</taxon>
        <taxon>Neoptera</taxon>
        <taxon>Endopterygota</taxon>
        <taxon>Diptera</taxon>
        <taxon>Brachycera</taxon>
        <taxon>Stratiomyomorpha</taxon>
        <taxon>Stratiomyidae</taxon>
        <taxon>Hermetiinae</taxon>
        <taxon>Hermetia</taxon>
    </lineage>
</organism>
<dbReference type="Pfam" id="PF01607">
    <property type="entry name" value="CBM_14"/>
    <property type="match status" value="2"/>
</dbReference>
<evidence type="ECO:0000259" key="2">
    <source>
        <dbReference type="PROSITE" id="PS50940"/>
    </source>
</evidence>
<reference evidence="3 4" key="1">
    <citation type="submission" date="2020-11" db="EMBL/GenBank/DDBJ databases">
        <authorList>
            <person name="Wallbank WR R."/>
            <person name="Pardo Diaz C."/>
            <person name="Kozak K."/>
            <person name="Martin S."/>
            <person name="Jiggins C."/>
            <person name="Moest M."/>
            <person name="Warren A I."/>
            <person name="Generalovic N T."/>
            <person name="Byers J.R.P. K."/>
            <person name="Montejo-Kovacevich G."/>
            <person name="Yen C E."/>
        </authorList>
    </citation>
    <scope>NUCLEOTIDE SEQUENCE [LARGE SCALE GENOMIC DNA]</scope>
</reference>
<evidence type="ECO:0000313" key="3">
    <source>
        <dbReference type="EMBL" id="CAD7080514.1"/>
    </source>
</evidence>
<dbReference type="InterPro" id="IPR002557">
    <property type="entry name" value="Chitin-bd_dom"/>
</dbReference>
<dbReference type="InParanoid" id="A0A7R8UH74"/>
<proteinExistence type="predicted"/>
<feature type="chain" id="PRO_5031354028" description="Chitin-binding type-2 domain-containing protein" evidence="1">
    <location>
        <begin position="25"/>
        <end position="227"/>
    </location>
</feature>
<keyword evidence="1" id="KW-0732">Signal</keyword>
<dbReference type="Proteomes" id="UP000594454">
    <property type="component" value="Chromosome 2"/>
</dbReference>
<evidence type="ECO:0000256" key="1">
    <source>
        <dbReference type="SAM" id="SignalP"/>
    </source>
</evidence>
<dbReference type="Gene3D" id="2.170.140.10">
    <property type="entry name" value="Chitin binding domain"/>
    <property type="match status" value="2"/>
</dbReference>
<dbReference type="EMBL" id="LR899010">
    <property type="protein sequence ID" value="CAD7080514.1"/>
    <property type="molecule type" value="Genomic_DNA"/>
</dbReference>